<evidence type="ECO:0000313" key="1">
    <source>
        <dbReference type="EMBL" id="RHN44336.1"/>
    </source>
</evidence>
<organism evidence="1 2">
    <name type="scientific">Medicago truncatula</name>
    <name type="common">Barrel medic</name>
    <name type="synonym">Medicago tribuloides</name>
    <dbReference type="NCBI Taxonomy" id="3880"/>
    <lineage>
        <taxon>Eukaryota</taxon>
        <taxon>Viridiplantae</taxon>
        <taxon>Streptophyta</taxon>
        <taxon>Embryophyta</taxon>
        <taxon>Tracheophyta</taxon>
        <taxon>Spermatophyta</taxon>
        <taxon>Magnoliopsida</taxon>
        <taxon>eudicotyledons</taxon>
        <taxon>Gunneridae</taxon>
        <taxon>Pentapetalae</taxon>
        <taxon>rosids</taxon>
        <taxon>fabids</taxon>
        <taxon>Fabales</taxon>
        <taxon>Fabaceae</taxon>
        <taxon>Papilionoideae</taxon>
        <taxon>50 kb inversion clade</taxon>
        <taxon>NPAAA clade</taxon>
        <taxon>Hologalegina</taxon>
        <taxon>IRL clade</taxon>
        <taxon>Trifolieae</taxon>
        <taxon>Medicago</taxon>
    </lineage>
</organism>
<name>A0A396GT70_MEDTR</name>
<dbReference type="Proteomes" id="UP000265566">
    <property type="component" value="Chromosome 7"/>
</dbReference>
<dbReference type="EMBL" id="PSQE01000007">
    <property type="protein sequence ID" value="RHN44336.1"/>
    <property type="molecule type" value="Genomic_DNA"/>
</dbReference>
<dbReference type="AlphaFoldDB" id="A0A396GT70"/>
<evidence type="ECO:0000313" key="2">
    <source>
        <dbReference type="Proteomes" id="UP000265566"/>
    </source>
</evidence>
<gene>
    <name evidence="1" type="ORF">MtrunA17_Chr7g0218291</name>
</gene>
<proteinExistence type="predicted"/>
<dbReference type="Gramene" id="rna38443">
    <property type="protein sequence ID" value="RHN44336.1"/>
    <property type="gene ID" value="gene38443"/>
</dbReference>
<sequence length="41" mass="4634">MKLMNINPSLREIDGGELLVIEEKDEMGLLVIGFGIGYRRN</sequence>
<protein>
    <submittedName>
        <fullName evidence="1">Uncharacterized protein</fullName>
    </submittedName>
</protein>
<accession>A0A396GT70</accession>
<reference evidence="2" key="1">
    <citation type="journal article" date="2018" name="Nat. Plants">
        <title>Whole-genome landscape of Medicago truncatula symbiotic genes.</title>
        <authorList>
            <person name="Pecrix Y."/>
            <person name="Staton S.E."/>
            <person name="Sallet E."/>
            <person name="Lelandais-Briere C."/>
            <person name="Moreau S."/>
            <person name="Carrere S."/>
            <person name="Blein T."/>
            <person name="Jardinaud M.F."/>
            <person name="Latrasse D."/>
            <person name="Zouine M."/>
            <person name="Zahm M."/>
            <person name="Kreplak J."/>
            <person name="Mayjonade B."/>
            <person name="Satge C."/>
            <person name="Perez M."/>
            <person name="Cauet S."/>
            <person name="Marande W."/>
            <person name="Chantry-Darmon C."/>
            <person name="Lopez-Roques C."/>
            <person name="Bouchez O."/>
            <person name="Berard A."/>
            <person name="Debelle F."/>
            <person name="Munos S."/>
            <person name="Bendahmane A."/>
            <person name="Berges H."/>
            <person name="Niebel A."/>
            <person name="Buitink J."/>
            <person name="Frugier F."/>
            <person name="Benhamed M."/>
            <person name="Crespi M."/>
            <person name="Gouzy J."/>
            <person name="Gamas P."/>
        </authorList>
    </citation>
    <scope>NUCLEOTIDE SEQUENCE [LARGE SCALE GENOMIC DNA]</scope>
    <source>
        <strain evidence="2">cv. Jemalong A17</strain>
    </source>
</reference>
<comment type="caution">
    <text evidence="1">The sequence shown here is derived from an EMBL/GenBank/DDBJ whole genome shotgun (WGS) entry which is preliminary data.</text>
</comment>